<dbReference type="AlphaFoldDB" id="A0A7Y9ZBX0"/>
<evidence type="ECO:0000313" key="2">
    <source>
        <dbReference type="Proteomes" id="UP000547973"/>
    </source>
</evidence>
<dbReference type="Proteomes" id="UP000547973">
    <property type="component" value="Unassembled WGS sequence"/>
</dbReference>
<reference evidence="1 2" key="1">
    <citation type="submission" date="2020-07" db="EMBL/GenBank/DDBJ databases">
        <title>Sequencing the genomes of 1000 actinobacteria strains.</title>
        <authorList>
            <person name="Klenk H.-P."/>
        </authorList>
    </citation>
    <scope>NUCLEOTIDE SEQUENCE [LARGE SCALE GENOMIC DNA]</scope>
    <source>
        <strain evidence="1 2">DSM 19970</strain>
    </source>
</reference>
<proteinExistence type="predicted"/>
<dbReference type="EMBL" id="JACBZO010000001">
    <property type="protein sequence ID" value="NYI42562.1"/>
    <property type="molecule type" value="Genomic_DNA"/>
</dbReference>
<comment type="caution">
    <text evidence="1">The sequence shown here is derived from an EMBL/GenBank/DDBJ whole genome shotgun (WGS) entry which is preliminary data.</text>
</comment>
<dbReference type="RefSeq" id="WP_257020138.1">
    <property type="nucleotide sequence ID" value="NZ_JACBZO010000001.1"/>
</dbReference>
<organism evidence="1 2">
    <name type="scientific">Demequina lutea</name>
    <dbReference type="NCBI Taxonomy" id="431489"/>
    <lineage>
        <taxon>Bacteria</taxon>
        <taxon>Bacillati</taxon>
        <taxon>Actinomycetota</taxon>
        <taxon>Actinomycetes</taxon>
        <taxon>Micrococcales</taxon>
        <taxon>Demequinaceae</taxon>
        <taxon>Demequina</taxon>
    </lineage>
</organism>
<accession>A0A7Y9ZBX0</accession>
<sequence length="44" mass="4764">MSLKIGSRRRCADAPMRGRADARLRGPAEYVMTHCDADAAQTGT</sequence>
<protein>
    <submittedName>
        <fullName evidence="1">Uncharacterized protein</fullName>
    </submittedName>
</protein>
<gene>
    <name evidence="1" type="ORF">BKA03_002681</name>
</gene>
<evidence type="ECO:0000313" key="1">
    <source>
        <dbReference type="EMBL" id="NYI42562.1"/>
    </source>
</evidence>
<keyword evidence="2" id="KW-1185">Reference proteome</keyword>
<name>A0A7Y9ZBX0_9MICO</name>